<comment type="similarity">
    <text evidence="2 8">Belongs to the CPA3 antiporters (TC 2.A.63) subunit F family.</text>
</comment>
<evidence type="ECO:0000256" key="2">
    <source>
        <dbReference type="ARBA" id="ARBA00009212"/>
    </source>
</evidence>
<dbReference type="PANTHER" id="PTHR34702:SF1">
    <property type="entry name" value="NA(+)_H(+) ANTIPORTER SUBUNIT F"/>
    <property type="match status" value="1"/>
</dbReference>
<keyword evidence="11" id="KW-1185">Reference proteome</keyword>
<dbReference type="Pfam" id="PF04066">
    <property type="entry name" value="MrpF_PhaF"/>
    <property type="match status" value="1"/>
</dbReference>
<dbReference type="GO" id="GO:0005886">
    <property type="term" value="C:plasma membrane"/>
    <property type="evidence" value="ECO:0007669"/>
    <property type="project" value="UniProtKB-SubCell"/>
</dbReference>
<dbReference type="Proteomes" id="UP000673975">
    <property type="component" value="Unassembled WGS sequence"/>
</dbReference>
<feature type="transmembrane region" description="Helical" evidence="9">
    <location>
        <begin position="36"/>
        <end position="55"/>
    </location>
</feature>
<evidence type="ECO:0000256" key="7">
    <source>
        <dbReference type="ARBA" id="ARBA00023136"/>
    </source>
</evidence>
<keyword evidence="6 9" id="KW-1133">Transmembrane helix</keyword>
<proteinExistence type="inferred from homology"/>
<feature type="transmembrane region" description="Helical" evidence="9">
    <location>
        <begin position="6"/>
        <end position="24"/>
    </location>
</feature>
<evidence type="ECO:0000256" key="6">
    <source>
        <dbReference type="ARBA" id="ARBA00022989"/>
    </source>
</evidence>
<name>A0A8J7RJ37_9BACT</name>
<evidence type="ECO:0000256" key="9">
    <source>
        <dbReference type="SAM" id="Phobius"/>
    </source>
</evidence>
<evidence type="ECO:0000256" key="8">
    <source>
        <dbReference type="PIRNR" id="PIRNR028784"/>
    </source>
</evidence>
<accession>A0A8J7RJ37</accession>
<keyword evidence="7 8" id="KW-0472">Membrane</keyword>
<dbReference type="GO" id="GO:0015385">
    <property type="term" value="F:sodium:proton antiporter activity"/>
    <property type="evidence" value="ECO:0007669"/>
    <property type="project" value="TreeGrafter"/>
</dbReference>
<sequence>MDFFSLAITIVYVLLSISLLVSLIRVIIGPTLPDRVVALDLVAFVVISMIATYAISSGHPVYLDVAIVLALIAFLGTIAFARYVFQRAERERRSGHA</sequence>
<evidence type="ECO:0000313" key="11">
    <source>
        <dbReference type="Proteomes" id="UP000673975"/>
    </source>
</evidence>
<feature type="transmembrane region" description="Helical" evidence="9">
    <location>
        <begin position="61"/>
        <end position="85"/>
    </location>
</feature>
<evidence type="ECO:0000256" key="3">
    <source>
        <dbReference type="ARBA" id="ARBA00022448"/>
    </source>
</evidence>
<keyword evidence="4 8" id="KW-1003">Cell membrane</keyword>
<dbReference type="EMBL" id="JAFIDN010000002">
    <property type="protein sequence ID" value="MBP3191685.1"/>
    <property type="molecule type" value="Genomic_DNA"/>
</dbReference>
<reference evidence="10" key="1">
    <citation type="submission" date="2021-02" db="EMBL/GenBank/DDBJ databases">
        <title>Natronogracilivirga saccharolytica gen. nov. sp. nov. a new anaerobic, haloalkiliphilic carbohydrate-fermenting bacterium from soda lake and proposing of Cyclonatronumiaceae fam. nov. in the phylum Balneolaeota.</title>
        <authorList>
            <person name="Zhilina T.N."/>
            <person name="Sorokin D.Y."/>
            <person name="Zavarzina D.G."/>
            <person name="Toshchakov S.V."/>
            <person name="Kublanov I.V."/>
        </authorList>
    </citation>
    <scope>NUCLEOTIDE SEQUENCE</scope>
    <source>
        <strain evidence="10">Z-1702</strain>
    </source>
</reference>
<keyword evidence="5 9" id="KW-0812">Transmembrane</keyword>
<dbReference type="AlphaFoldDB" id="A0A8J7RJ37"/>
<protein>
    <submittedName>
        <fullName evidence="10">Cation:proton antiporter</fullName>
    </submittedName>
</protein>
<comment type="subcellular location">
    <subcellularLocation>
        <location evidence="1 8">Cell membrane</location>
        <topology evidence="1 8">Multi-pass membrane protein</topology>
    </subcellularLocation>
</comment>
<evidence type="ECO:0000256" key="1">
    <source>
        <dbReference type="ARBA" id="ARBA00004651"/>
    </source>
</evidence>
<evidence type="ECO:0000256" key="5">
    <source>
        <dbReference type="ARBA" id="ARBA00022692"/>
    </source>
</evidence>
<organism evidence="10 11">
    <name type="scientific">Natronogracilivirga saccharolytica</name>
    <dbReference type="NCBI Taxonomy" id="2812953"/>
    <lineage>
        <taxon>Bacteria</taxon>
        <taxon>Pseudomonadati</taxon>
        <taxon>Balneolota</taxon>
        <taxon>Balneolia</taxon>
        <taxon>Balneolales</taxon>
        <taxon>Cyclonatronaceae</taxon>
        <taxon>Natronogracilivirga</taxon>
    </lineage>
</organism>
<dbReference type="NCBIfam" id="NF009243">
    <property type="entry name" value="PRK12599.1-2"/>
    <property type="match status" value="1"/>
</dbReference>
<dbReference type="PANTHER" id="PTHR34702">
    <property type="entry name" value="NA(+)/H(+) ANTIPORTER SUBUNIT F1"/>
    <property type="match status" value="1"/>
</dbReference>
<evidence type="ECO:0000256" key="4">
    <source>
        <dbReference type="ARBA" id="ARBA00022475"/>
    </source>
</evidence>
<keyword evidence="3 8" id="KW-0813">Transport</keyword>
<gene>
    <name evidence="10" type="ORF">NATSA_03315</name>
</gene>
<dbReference type="RefSeq" id="WP_210510387.1">
    <property type="nucleotide sequence ID" value="NZ_JAFIDN010000002.1"/>
</dbReference>
<evidence type="ECO:0000313" key="10">
    <source>
        <dbReference type="EMBL" id="MBP3191685.1"/>
    </source>
</evidence>
<dbReference type="InterPro" id="IPR007208">
    <property type="entry name" value="MrpF/PhaF-like"/>
</dbReference>
<keyword evidence="8" id="KW-0050">Antiport</keyword>
<keyword evidence="8" id="KW-0406">Ion transport</keyword>
<dbReference type="PIRSF" id="PIRSF028784">
    <property type="entry name" value="MrpF"/>
    <property type="match status" value="1"/>
</dbReference>
<comment type="caution">
    <text evidence="10">The sequence shown here is derived from an EMBL/GenBank/DDBJ whole genome shotgun (WGS) entry which is preliminary data.</text>
</comment>